<feature type="region of interest" description="Disordered" evidence="1">
    <location>
        <begin position="1"/>
        <end position="28"/>
    </location>
</feature>
<dbReference type="Pfam" id="PF03781">
    <property type="entry name" value="FGE-sulfatase"/>
    <property type="match status" value="1"/>
</dbReference>
<reference evidence="3" key="2">
    <citation type="journal article" date="2022" name="Microbiol. Resour. Announc.">
        <title>Metagenome Sequencing to Explore Phylogenomics of Terrestrial Cyanobacteria.</title>
        <authorList>
            <person name="Ward R.D."/>
            <person name="Stajich J.E."/>
            <person name="Johansen J.R."/>
            <person name="Huntemann M."/>
            <person name="Clum A."/>
            <person name="Foster B."/>
            <person name="Foster B."/>
            <person name="Roux S."/>
            <person name="Palaniappan K."/>
            <person name="Varghese N."/>
            <person name="Mukherjee S."/>
            <person name="Reddy T.B.K."/>
            <person name="Daum C."/>
            <person name="Copeland A."/>
            <person name="Chen I.A."/>
            <person name="Ivanova N.N."/>
            <person name="Kyrpides N.C."/>
            <person name="Shapiro N."/>
            <person name="Eloe-Fadrosh E.A."/>
            <person name="Pietrasiak N."/>
        </authorList>
    </citation>
    <scope>NUCLEOTIDE SEQUENCE</scope>
    <source>
        <strain evidence="3">GSE-TBD4-15B</strain>
    </source>
</reference>
<dbReference type="InterPro" id="IPR051043">
    <property type="entry name" value="Sulfatase_Mod_Factor_Kinase"/>
</dbReference>
<evidence type="ECO:0000256" key="1">
    <source>
        <dbReference type="SAM" id="MobiDB-lite"/>
    </source>
</evidence>
<dbReference type="GO" id="GO:0120147">
    <property type="term" value="F:formylglycine-generating oxidase activity"/>
    <property type="evidence" value="ECO:0007669"/>
    <property type="project" value="TreeGrafter"/>
</dbReference>
<evidence type="ECO:0000313" key="4">
    <source>
        <dbReference type="Proteomes" id="UP000707356"/>
    </source>
</evidence>
<dbReference type="PANTHER" id="PTHR23150:SF19">
    <property type="entry name" value="FORMYLGLYCINE-GENERATING ENZYME"/>
    <property type="match status" value="1"/>
</dbReference>
<dbReference type="Proteomes" id="UP000707356">
    <property type="component" value="Unassembled WGS sequence"/>
</dbReference>
<evidence type="ECO:0000313" key="3">
    <source>
        <dbReference type="EMBL" id="MBW4465469.1"/>
    </source>
</evidence>
<dbReference type="InterPro" id="IPR016187">
    <property type="entry name" value="CTDL_fold"/>
</dbReference>
<feature type="domain" description="Sulfatase-modifying factor enzyme-like" evidence="2">
    <location>
        <begin position="1"/>
        <end position="234"/>
    </location>
</feature>
<organism evidence="3 4">
    <name type="scientific">Pegethrix bostrychoides GSE-TBD4-15B</name>
    <dbReference type="NCBI Taxonomy" id="2839662"/>
    <lineage>
        <taxon>Bacteria</taxon>
        <taxon>Bacillati</taxon>
        <taxon>Cyanobacteriota</taxon>
        <taxon>Cyanophyceae</taxon>
        <taxon>Oculatellales</taxon>
        <taxon>Oculatellaceae</taxon>
        <taxon>Pegethrix</taxon>
    </lineage>
</organism>
<reference evidence="3" key="1">
    <citation type="submission" date="2021-05" db="EMBL/GenBank/DDBJ databases">
        <authorList>
            <person name="Pietrasiak N."/>
            <person name="Ward R."/>
            <person name="Stajich J.E."/>
            <person name="Kurbessoian T."/>
        </authorList>
    </citation>
    <scope>NUCLEOTIDE SEQUENCE</scope>
    <source>
        <strain evidence="3">GSE-TBD4-15B</strain>
    </source>
</reference>
<protein>
    <submittedName>
        <fullName evidence="3">Formylglycine-generating enzyme family protein</fullName>
    </submittedName>
</protein>
<dbReference type="Gene3D" id="3.90.1580.10">
    <property type="entry name" value="paralog of FGE (formylglycine-generating enzyme)"/>
    <property type="match status" value="1"/>
</dbReference>
<dbReference type="InterPro" id="IPR042095">
    <property type="entry name" value="SUMF_sf"/>
</dbReference>
<feature type="compositionally biased region" description="Basic and acidic residues" evidence="1">
    <location>
        <begin position="16"/>
        <end position="27"/>
    </location>
</feature>
<dbReference type="EMBL" id="JAHHHV010000044">
    <property type="protein sequence ID" value="MBW4465469.1"/>
    <property type="molecule type" value="Genomic_DNA"/>
</dbReference>
<evidence type="ECO:0000259" key="2">
    <source>
        <dbReference type="Pfam" id="PF03781"/>
    </source>
</evidence>
<accession>A0A951P9V2</accession>
<sequence length="241" mass="27034">MVDIPGGSFEMGSPADEPKRGSREDPQHSVTVPPFFMGKYLVTQAQWKAVAAMPQVNRKLNPDPARFKGDNLPVERVDWHDAVEFCDRLLQHTGRIYRLPSEAEWEYACRAGTITPFHFGETITTELANYNGSVYRQEPKGKSRGRTTPVGSFLPNRFGLYDMHGNVREWCADHWHDNYEGAPIDGSAWIEGGDGSRRVLRGGSWDVNPLLCRSAYRVCLNPDFANNDGGFRVVSSASRTL</sequence>
<proteinExistence type="predicted"/>
<dbReference type="InterPro" id="IPR005532">
    <property type="entry name" value="SUMF_dom"/>
</dbReference>
<dbReference type="AlphaFoldDB" id="A0A951P9V2"/>
<gene>
    <name evidence="3" type="ORF">KME07_08510</name>
</gene>
<dbReference type="SUPFAM" id="SSF56436">
    <property type="entry name" value="C-type lectin-like"/>
    <property type="match status" value="1"/>
</dbReference>
<dbReference type="PANTHER" id="PTHR23150">
    <property type="entry name" value="SULFATASE MODIFYING FACTOR 1, 2"/>
    <property type="match status" value="1"/>
</dbReference>
<comment type="caution">
    <text evidence="3">The sequence shown here is derived from an EMBL/GenBank/DDBJ whole genome shotgun (WGS) entry which is preliminary data.</text>
</comment>
<name>A0A951P9V2_9CYAN</name>